<dbReference type="Proteomes" id="UP000004995">
    <property type="component" value="Unassembled WGS sequence"/>
</dbReference>
<reference evidence="3" key="1">
    <citation type="journal article" date="2012" name="Nat. Biotechnol.">
        <title>Reference genome sequence of the model plant Setaria.</title>
        <authorList>
            <person name="Bennetzen J.L."/>
            <person name="Schmutz J."/>
            <person name="Wang H."/>
            <person name="Percifield R."/>
            <person name="Hawkins J."/>
            <person name="Pontaroli A.C."/>
            <person name="Estep M."/>
            <person name="Feng L."/>
            <person name="Vaughn J.N."/>
            <person name="Grimwood J."/>
            <person name="Jenkins J."/>
            <person name="Barry K."/>
            <person name="Lindquist E."/>
            <person name="Hellsten U."/>
            <person name="Deshpande S."/>
            <person name="Wang X."/>
            <person name="Wu X."/>
            <person name="Mitros T."/>
            <person name="Triplett J."/>
            <person name="Yang X."/>
            <person name="Ye C.Y."/>
            <person name="Mauro-Herrera M."/>
            <person name="Wang L."/>
            <person name="Li P."/>
            <person name="Sharma M."/>
            <person name="Sharma R."/>
            <person name="Ronald P.C."/>
            <person name="Panaud O."/>
            <person name="Kellogg E.A."/>
            <person name="Brutnell T.P."/>
            <person name="Doust A.N."/>
            <person name="Tuskan G.A."/>
            <person name="Rokhsar D."/>
            <person name="Devos K.M."/>
        </authorList>
    </citation>
    <scope>NUCLEOTIDE SEQUENCE [LARGE SCALE GENOMIC DNA]</scope>
    <source>
        <strain evidence="3">cv. Yugu1</strain>
    </source>
</reference>
<evidence type="ECO:0000313" key="3">
    <source>
        <dbReference type="Proteomes" id="UP000004995"/>
    </source>
</evidence>
<protein>
    <submittedName>
        <fullName evidence="2">Uncharacterized protein</fullName>
    </submittedName>
</protein>
<dbReference type="InParanoid" id="K4A4D4"/>
<keyword evidence="3" id="KW-1185">Reference proteome</keyword>
<organism evidence="2 3">
    <name type="scientific">Setaria italica</name>
    <name type="common">Foxtail millet</name>
    <name type="synonym">Panicum italicum</name>
    <dbReference type="NCBI Taxonomy" id="4555"/>
    <lineage>
        <taxon>Eukaryota</taxon>
        <taxon>Viridiplantae</taxon>
        <taxon>Streptophyta</taxon>
        <taxon>Embryophyta</taxon>
        <taxon>Tracheophyta</taxon>
        <taxon>Spermatophyta</taxon>
        <taxon>Magnoliopsida</taxon>
        <taxon>Liliopsida</taxon>
        <taxon>Poales</taxon>
        <taxon>Poaceae</taxon>
        <taxon>PACMAD clade</taxon>
        <taxon>Panicoideae</taxon>
        <taxon>Panicodae</taxon>
        <taxon>Paniceae</taxon>
        <taxon>Cenchrinae</taxon>
        <taxon>Setaria</taxon>
    </lineage>
</organism>
<proteinExistence type="predicted"/>
<dbReference type="EMBL" id="AGNK02001074">
    <property type="status" value="NOT_ANNOTATED_CDS"/>
    <property type="molecule type" value="Genomic_DNA"/>
</dbReference>
<evidence type="ECO:0000313" key="2">
    <source>
        <dbReference type="EnsemblPlants" id="KQL24456"/>
    </source>
</evidence>
<dbReference type="HOGENOM" id="CLU_2946042_0_0_1"/>
<evidence type="ECO:0000256" key="1">
    <source>
        <dbReference type="SAM" id="MobiDB-lite"/>
    </source>
</evidence>
<dbReference type="AlphaFoldDB" id="K4A4D4"/>
<dbReference type="Gramene" id="KQL24456">
    <property type="protein sequence ID" value="KQL24456"/>
    <property type="gene ID" value="SETIT_033738mg"/>
</dbReference>
<accession>K4A4D4</accession>
<feature type="region of interest" description="Disordered" evidence="1">
    <location>
        <begin position="33"/>
        <end position="60"/>
    </location>
</feature>
<reference evidence="2" key="2">
    <citation type="submission" date="2018-08" db="UniProtKB">
        <authorList>
            <consortium name="EnsemblPlants"/>
        </authorList>
    </citation>
    <scope>IDENTIFICATION</scope>
    <source>
        <strain evidence="2">Yugu1</strain>
    </source>
</reference>
<feature type="compositionally biased region" description="Basic residues" evidence="1">
    <location>
        <begin position="51"/>
        <end position="60"/>
    </location>
</feature>
<name>K4A4D4_SETIT</name>
<dbReference type="EnsemblPlants" id="KQL24456">
    <property type="protein sequence ID" value="KQL24456"/>
    <property type="gene ID" value="SETIT_033738mg"/>
</dbReference>
<sequence>MEQSDNTCIFMHHRQPIESSYLRDQISKKIKKKRGENIKKNWQRNRFGFGKAKKHQRDSH</sequence>